<dbReference type="AlphaFoldDB" id="A0A1I5EJW5"/>
<organism evidence="2 3">
    <name type="scientific">Candidatus Pantoea varia</name>
    <dbReference type="NCBI Taxonomy" id="1881036"/>
    <lineage>
        <taxon>Bacteria</taxon>
        <taxon>Pseudomonadati</taxon>
        <taxon>Pseudomonadota</taxon>
        <taxon>Gammaproteobacteria</taxon>
        <taxon>Enterobacterales</taxon>
        <taxon>Erwiniaceae</taxon>
        <taxon>Pantoea</taxon>
    </lineage>
</organism>
<reference evidence="3" key="1">
    <citation type="submission" date="2016-10" db="EMBL/GenBank/DDBJ databases">
        <authorList>
            <person name="Varghese N."/>
            <person name="Submissions S."/>
        </authorList>
    </citation>
    <scope>NUCLEOTIDE SEQUENCE [LARGE SCALE GENOMIC DNA]</scope>
    <source>
        <strain evidence="3">OV426</strain>
    </source>
</reference>
<dbReference type="OrthoDB" id="6539093at2"/>
<dbReference type="InterPro" id="IPR015947">
    <property type="entry name" value="PUA-like_sf"/>
</dbReference>
<evidence type="ECO:0000259" key="1">
    <source>
        <dbReference type="Pfam" id="PF04266"/>
    </source>
</evidence>
<accession>A0A1I5EJW5</accession>
<gene>
    <name evidence="2" type="ORF">SAMN05428971_2974</name>
</gene>
<dbReference type="SUPFAM" id="SSF88697">
    <property type="entry name" value="PUA domain-like"/>
    <property type="match status" value="1"/>
</dbReference>
<dbReference type="Pfam" id="PF04266">
    <property type="entry name" value="ASCH"/>
    <property type="match status" value="1"/>
</dbReference>
<sequence length="112" mass="12530">MQQLTLVPRLVPDVRSGAKTSTIRWQESDIVTGPLKLVSEADAADAVIVWVTCIETLRLNEVAARLGKEAEWPDAVLLEGMREHYPEIRLSSEVQLITHLTPAETQQKLTEQ</sequence>
<dbReference type="RefSeq" id="WP_090964927.1">
    <property type="nucleotide sequence ID" value="NZ_FOVG01000003.1"/>
</dbReference>
<dbReference type="EMBL" id="FOVG01000003">
    <property type="protein sequence ID" value="SFO11785.1"/>
    <property type="molecule type" value="Genomic_DNA"/>
</dbReference>
<proteinExistence type="predicted"/>
<dbReference type="InterPro" id="IPR007374">
    <property type="entry name" value="ASCH_domain"/>
</dbReference>
<feature type="domain" description="ASCH" evidence="1">
    <location>
        <begin position="4"/>
        <end position="89"/>
    </location>
</feature>
<dbReference type="Proteomes" id="UP000198968">
    <property type="component" value="Unassembled WGS sequence"/>
</dbReference>
<evidence type="ECO:0000313" key="3">
    <source>
        <dbReference type="Proteomes" id="UP000198968"/>
    </source>
</evidence>
<name>A0A1I5EJW5_9GAMM</name>
<keyword evidence="3" id="KW-1185">Reference proteome</keyword>
<evidence type="ECO:0000313" key="2">
    <source>
        <dbReference type="EMBL" id="SFO11785.1"/>
    </source>
</evidence>
<protein>
    <submittedName>
        <fullName evidence="2">ASCH domain-containing protein</fullName>
    </submittedName>
</protein>